<evidence type="ECO:0000256" key="3">
    <source>
        <dbReference type="ARBA" id="ARBA00022827"/>
    </source>
</evidence>
<protein>
    <recommendedName>
        <fullName evidence="9">Adrenodoxin-NADP(+) reductase</fullName>
    </recommendedName>
</protein>
<evidence type="ECO:0000256" key="5">
    <source>
        <dbReference type="ARBA" id="ARBA00023002"/>
    </source>
</evidence>
<dbReference type="Gene3D" id="3.50.50.60">
    <property type="entry name" value="FAD/NAD(P)-binding domain"/>
    <property type="match status" value="1"/>
</dbReference>
<accession>A0ABD3PQ34</accession>
<feature type="compositionally biased region" description="Low complexity" evidence="6">
    <location>
        <begin position="14"/>
        <end position="23"/>
    </location>
</feature>
<dbReference type="GO" id="GO:0016491">
    <property type="term" value="F:oxidoreductase activity"/>
    <property type="evidence" value="ECO:0007669"/>
    <property type="project" value="UniProtKB-KW"/>
</dbReference>
<organism evidence="7 8">
    <name type="scientific">Cyclotella cryptica</name>
    <dbReference type="NCBI Taxonomy" id="29204"/>
    <lineage>
        <taxon>Eukaryota</taxon>
        <taxon>Sar</taxon>
        <taxon>Stramenopiles</taxon>
        <taxon>Ochrophyta</taxon>
        <taxon>Bacillariophyta</taxon>
        <taxon>Coscinodiscophyceae</taxon>
        <taxon>Thalassiosirophycidae</taxon>
        <taxon>Stephanodiscales</taxon>
        <taxon>Stephanodiscaceae</taxon>
        <taxon>Cyclotella</taxon>
    </lineage>
</organism>
<feature type="region of interest" description="Disordered" evidence="6">
    <location>
        <begin position="1"/>
        <end position="25"/>
    </location>
</feature>
<keyword evidence="2" id="KW-0285">Flavoprotein</keyword>
<comment type="caution">
    <text evidence="7">The sequence shown here is derived from an EMBL/GenBank/DDBJ whole genome shotgun (WGS) entry which is preliminary data.</text>
</comment>
<dbReference type="EMBL" id="JABMIG020000131">
    <property type="protein sequence ID" value="KAL3790209.1"/>
    <property type="molecule type" value="Genomic_DNA"/>
</dbReference>
<feature type="compositionally biased region" description="Basic and acidic residues" evidence="6">
    <location>
        <begin position="1"/>
        <end position="11"/>
    </location>
</feature>
<dbReference type="AlphaFoldDB" id="A0ABD3PQ34"/>
<gene>
    <name evidence="7" type="ORF">HJC23_005581</name>
</gene>
<evidence type="ECO:0000256" key="6">
    <source>
        <dbReference type="SAM" id="MobiDB-lite"/>
    </source>
</evidence>
<evidence type="ECO:0008006" key="9">
    <source>
        <dbReference type="Google" id="ProtNLM"/>
    </source>
</evidence>
<dbReference type="SUPFAM" id="SSF51905">
    <property type="entry name" value="FAD/NAD(P)-binding domain"/>
    <property type="match status" value="1"/>
</dbReference>
<keyword evidence="5" id="KW-0560">Oxidoreductase</keyword>
<sequence>MSSRIAADKEAATSFSSSSSSSSWPFSGVDIDILERNNAAGVDDVDNGAISKAKAVVIGNGNVALDCARILAKGRRGLKDTDVPSSVLDVLGDGVEKVVVVGRRGHVQGAFTIKELRELTKLQKEGYDVSFRVRQEELDMGMTQASLQELQLASGRPKMRIDALLREAAAAAEEEEVEGDAEAPKKTIELRLLMNPTRIESINNSNNPRVHHVIFERTQLKGEPGKQLSVGTGTYEEISADLVILSVGYKGSPLEGMNENMFDSQRGIVVNNQGKVCGDNNLFVVGWIKRSPTGIIGSNIMDAKETVASIMKYIDSNPQNLLALNEDSDDDLSKGRRGLIQHLEAKNVKYVTWDQFLQIDQAERDRDRLRSDVQPREKFLSVDEMLACLQST</sequence>
<dbReference type="PANTHER" id="PTHR48467">
    <property type="entry name" value="GLUTAMATE SYNTHASE 1 [NADH], CHLOROPLASTIC-LIKE"/>
    <property type="match status" value="1"/>
</dbReference>
<keyword evidence="8" id="KW-1185">Reference proteome</keyword>
<evidence type="ECO:0000313" key="7">
    <source>
        <dbReference type="EMBL" id="KAL3790209.1"/>
    </source>
</evidence>
<dbReference type="PANTHER" id="PTHR48467:SF1">
    <property type="entry name" value="GLUTAMATE SYNTHASE 1 [NADH], CHLOROPLASTIC-LIKE"/>
    <property type="match status" value="1"/>
</dbReference>
<dbReference type="InterPro" id="IPR036188">
    <property type="entry name" value="FAD/NAD-bd_sf"/>
</dbReference>
<comment type="cofactor">
    <cofactor evidence="1">
        <name>FAD</name>
        <dbReference type="ChEBI" id="CHEBI:57692"/>
    </cofactor>
</comment>
<keyword evidence="4" id="KW-0521">NADP</keyword>
<evidence type="ECO:0000256" key="2">
    <source>
        <dbReference type="ARBA" id="ARBA00022630"/>
    </source>
</evidence>
<proteinExistence type="predicted"/>
<dbReference type="Proteomes" id="UP001516023">
    <property type="component" value="Unassembled WGS sequence"/>
</dbReference>
<dbReference type="InterPro" id="IPR055275">
    <property type="entry name" value="Ferredox_Rdtase"/>
</dbReference>
<evidence type="ECO:0000256" key="1">
    <source>
        <dbReference type="ARBA" id="ARBA00001974"/>
    </source>
</evidence>
<evidence type="ECO:0000313" key="8">
    <source>
        <dbReference type="Proteomes" id="UP001516023"/>
    </source>
</evidence>
<evidence type="ECO:0000256" key="4">
    <source>
        <dbReference type="ARBA" id="ARBA00022857"/>
    </source>
</evidence>
<keyword evidence="3" id="KW-0274">FAD</keyword>
<name>A0ABD3PQ34_9STRA</name>
<reference evidence="7 8" key="1">
    <citation type="journal article" date="2020" name="G3 (Bethesda)">
        <title>Improved Reference Genome for Cyclotella cryptica CCMP332, a Model for Cell Wall Morphogenesis, Salinity Adaptation, and Lipid Production in Diatoms (Bacillariophyta).</title>
        <authorList>
            <person name="Roberts W.R."/>
            <person name="Downey K.M."/>
            <person name="Ruck E.C."/>
            <person name="Traller J.C."/>
            <person name="Alverson A.J."/>
        </authorList>
    </citation>
    <scope>NUCLEOTIDE SEQUENCE [LARGE SCALE GENOMIC DNA]</scope>
    <source>
        <strain evidence="7 8">CCMP332</strain>
    </source>
</reference>